<dbReference type="Proteomes" id="UP000245764">
    <property type="component" value="Chromosome 12"/>
</dbReference>
<feature type="compositionally biased region" description="Low complexity" evidence="1">
    <location>
        <begin position="719"/>
        <end position="731"/>
    </location>
</feature>
<feature type="compositionally biased region" description="Basic and acidic residues" evidence="1">
    <location>
        <begin position="463"/>
        <end position="481"/>
    </location>
</feature>
<feature type="compositionally biased region" description="Acidic residues" evidence="1">
    <location>
        <begin position="445"/>
        <end position="462"/>
    </location>
</feature>
<evidence type="ECO:0000256" key="1">
    <source>
        <dbReference type="SAM" id="MobiDB-lite"/>
    </source>
</evidence>
<dbReference type="AlphaFoldDB" id="A0A2H1H4X5"/>
<protein>
    <submittedName>
        <fullName evidence="2">Uncharacterized protein</fullName>
    </submittedName>
</protein>
<feature type="compositionally biased region" description="Acidic residues" evidence="1">
    <location>
        <begin position="358"/>
        <end position="367"/>
    </location>
</feature>
<feature type="compositionally biased region" description="Basic and acidic residues" evidence="1">
    <location>
        <begin position="528"/>
        <end position="550"/>
    </location>
</feature>
<feature type="region of interest" description="Disordered" evidence="1">
    <location>
        <begin position="525"/>
        <end position="794"/>
    </location>
</feature>
<feature type="region of interest" description="Disordered" evidence="1">
    <location>
        <begin position="121"/>
        <end position="382"/>
    </location>
</feature>
<feature type="region of interest" description="Disordered" evidence="1">
    <location>
        <begin position="845"/>
        <end position="885"/>
    </location>
</feature>
<organism evidence="2 3">
    <name type="scientific">Zymoseptoria tritici ST99CH_1E4</name>
    <dbReference type="NCBI Taxonomy" id="1276532"/>
    <lineage>
        <taxon>Eukaryota</taxon>
        <taxon>Fungi</taxon>
        <taxon>Dikarya</taxon>
        <taxon>Ascomycota</taxon>
        <taxon>Pezizomycotina</taxon>
        <taxon>Dothideomycetes</taxon>
        <taxon>Dothideomycetidae</taxon>
        <taxon>Mycosphaerellales</taxon>
        <taxon>Mycosphaerellaceae</taxon>
        <taxon>Zymoseptoria</taxon>
    </lineage>
</organism>
<sequence length="932" mass="100975">MPTHPPTDPPNAIALSLILSHISTHPHRLTTRPSQTAFLEKLTRTHKFPYRSPYWGNTYHDAKSLRTVLGNVMRKYGLPITIEEEGEVGKMEGVERLFHYGEEVLDVGFVEAVREAAGEVGDIGVDGIDSDGEEEDEDEGGGSEAEELKALLERDDSEDEEYQPRKGRMREAKRKAVVKIRERRKRKRELDSEDESGSESAVEDGTDSEMDADGEVDSASDTDGASNASTNDSPPPNKRRMSRESSTNRRVSTIARSRNLKRKQLQAQTLSKREQKSGSESDVDMDADGEDETHSDDPSTASSDDDLPSTKRCVKRQRQTPGLSPTGRCRSRERNNSSISLESAGHDQVEEVGSGSDADAEGEDEEVECRFDRSASITSASSNNIVVASRRCGGDRAEMGSTTSLASAESTALACRRLMSEEIRLGDAHVEESVEVAHDGNGEDGGVESDSEMDAEGEEVEVGGERERERKDERQEAEDVHFLSTSDAFFEDAPIEPYDLAERQETPIMLPPLETDESWDILTTALNEVRRGPNSADERTSTNEVGSDRDADGEDEKDEEVGTYAISIASSSDEERLSIRSPAKRQRIDSVIQVCSDEETLSIVRRAKRSKSRSVSSQRETKRQKFASPSSASPDDDDDDDDDADDVPLRGRTLHRQKTTSSRSSNSQPPSPRHAAKRQRATSTASSTASTASTPRTLPPTTISTSPHPTTRNDPLHPAPESASPPRASQPTGQAGSTEPKAQTTIDLSPDHQPAFVSVDPSIPNPHHCASSIEHTNYGKGSPSPPASAAAASASAAASAAQNVTQQEGPSLAPIVRHVHGSHAHHALPPQGTISAKRAIGRDRAENPVIENDKGCGVSKCVSRKGQGDDKGGEKGGRGRGRGAGFDHAKFRKAVERMNEGINRAVVGLWEDMMMGGEEEGEGQGEEEVVVL</sequence>
<name>A0A2H1H4X5_ZYMTR</name>
<feature type="compositionally biased region" description="Polar residues" evidence="1">
    <location>
        <begin position="221"/>
        <end position="232"/>
    </location>
</feature>
<feature type="compositionally biased region" description="Low complexity" evidence="1">
    <location>
        <begin position="681"/>
        <end position="710"/>
    </location>
</feature>
<reference evidence="3" key="1">
    <citation type="submission" date="2017-05" db="EMBL/GenBank/DDBJ databases">
        <authorList>
            <person name="Song R."/>
            <person name="Chenine A.L."/>
            <person name="Ruprecht R.M."/>
        </authorList>
    </citation>
    <scope>NUCLEOTIDE SEQUENCE [LARGE SCALE GENOMIC DNA]</scope>
</reference>
<gene>
    <name evidence="2" type="ORF">ZT1E4_G10832</name>
</gene>
<accession>A0A2H1H4X5</accession>
<evidence type="ECO:0000313" key="2">
    <source>
        <dbReference type="EMBL" id="SMR60867.1"/>
    </source>
</evidence>
<feature type="region of interest" description="Disordered" evidence="1">
    <location>
        <begin position="435"/>
        <end position="489"/>
    </location>
</feature>
<feature type="compositionally biased region" description="Acidic residues" evidence="1">
    <location>
        <begin position="551"/>
        <end position="561"/>
    </location>
</feature>
<feature type="compositionally biased region" description="Basic and acidic residues" evidence="1">
    <location>
        <begin position="845"/>
        <end position="854"/>
    </location>
</feature>
<feature type="compositionally biased region" description="Basic and acidic residues" evidence="1">
    <location>
        <begin position="866"/>
        <end position="877"/>
    </location>
</feature>
<proteinExistence type="predicted"/>
<feature type="compositionally biased region" description="Polar residues" evidence="1">
    <location>
        <begin position="732"/>
        <end position="747"/>
    </location>
</feature>
<feature type="compositionally biased region" description="Acidic residues" evidence="1">
    <location>
        <begin position="634"/>
        <end position="646"/>
    </location>
</feature>
<feature type="compositionally biased region" description="Basic residues" evidence="1">
    <location>
        <begin position="165"/>
        <end position="187"/>
    </location>
</feature>
<feature type="compositionally biased region" description="Acidic residues" evidence="1">
    <location>
        <begin position="128"/>
        <end position="145"/>
    </location>
</feature>
<feature type="compositionally biased region" description="Acidic residues" evidence="1">
    <location>
        <begin position="191"/>
        <end position="220"/>
    </location>
</feature>
<feature type="compositionally biased region" description="Acidic residues" evidence="1">
    <location>
        <begin position="281"/>
        <end position="294"/>
    </location>
</feature>
<dbReference type="EMBL" id="LT854264">
    <property type="protein sequence ID" value="SMR60867.1"/>
    <property type="molecule type" value="Genomic_DNA"/>
</dbReference>
<evidence type="ECO:0000313" key="3">
    <source>
        <dbReference type="Proteomes" id="UP000245764"/>
    </source>
</evidence>